<proteinExistence type="predicted"/>
<comment type="caution">
    <text evidence="1">The sequence shown here is derived from an EMBL/GenBank/DDBJ whole genome shotgun (WGS) entry which is preliminary data.</text>
</comment>
<reference evidence="2" key="1">
    <citation type="journal article" date="2022" name="Mol. Ecol. Resour.">
        <title>The genomes of chicory, endive, great burdock and yacon provide insights into Asteraceae palaeo-polyploidization history and plant inulin production.</title>
        <authorList>
            <person name="Fan W."/>
            <person name="Wang S."/>
            <person name="Wang H."/>
            <person name="Wang A."/>
            <person name="Jiang F."/>
            <person name="Liu H."/>
            <person name="Zhao H."/>
            <person name="Xu D."/>
            <person name="Zhang Y."/>
        </authorList>
    </citation>
    <scope>NUCLEOTIDE SEQUENCE [LARGE SCALE GENOMIC DNA]</scope>
    <source>
        <strain evidence="2">cv. Niubang</strain>
    </source>
</reference>
<protein>
    <submittedName>
        <fullName evidence="1">Uncharacterized protein</fullName>
    </submittedName>
</protein>
<keyword evidence="2" id="KW-1185">Reference proteome</keyword>
<evidence type="ECO:0000313" key="1">
    <source>
        <dbReference type="EMBL" id="KAI3748128.1"/>
    </source>
</evidence>
<accession>A0ACB9DP92</accession>
<gene>
    <name evidence="1" type="ORF">L6452_11015</name>
</gene>
<dbReference type="EMBL" id="CM042049">
    <property type="protein sequence ID" value="KAI3748128.1"/>
    <property type="molecule type" value="Genomic_DNA"/>
</dbReference>
<sequence>MLAEHLQVLVVQEKRCALEIVGLWKLPTRLQFIANNVGDNLGDIARMDSDNFGLYVESTYAALVASISSFGMDHGFTLTCYPLFTLMDFTCNESKYINLKRKA</sequence>
<evidence type="ECO:0000313" key="2">
    <source>
        <dbReference type="Proteomes" id="UP001055879"/>
    </source>
</evidence>
<dbReference type="Proteomes" id="UP001055879">
    <property type="component" value="Linkage Group LG03"/>
</dbReference>
<name>A0ACB9DP92_ARCLA</name>
<organism evidence="1 2">
    <name type="scientific">Arctium lappa</name>
    <name type="common">Greater burdock</name>
    <name type="synonym">Lappa major</name>
    <dbReference type="NCBI Taxonomy" id="4217"/>
    <lineage>
        <taxon>Eukaryota</taxon>
        <taxon>Viridiplantae</taxon>
        <taxon>Streptophyta</taxon>
        <taxon>Embryophyta</taxon>
        <taxon>Tracheophyta</taxon>
        <taxon>Spermatophyta</taxon>
        <taxon>Magnoliopsida</taxon>
        <taxon>eudicotyledons</taxon>
        <taxon>Gunneridae</taxon>
        <taxon>Pentapetalae</taxon>
        <taxon>asterids</taxon>
        <taxon>campanulids</taxon>
        <taxon>Asterales</taxon>
        <taxon>Asteraceae</taxon>
        <taxon>Carduoideae</taxon>
        <taxon>Cardueae</taxon>
        <taxon>Arctiinae</taxon>
        <taxon>Arctium</taxon>
    </lineage>
</organism>
<reference evidence="1 2" key="2">
    <citation type="journal article" date="2022" name="Mol. Ecol. Resour.">
        <title>The genomes of chicory, endive, great burdock and yacon provide insights into Asteraceae paleo-polyploidization history and plant inulin production.</title>
        <authorList>
            <person name="Fan W."/>
            <person name="Wang S."/>
            <person name="Wang H."/>
            <person name="Wang A."/>
            <person name="Jiang F."/>
            <person name="Liu H."/>
            <person name="Zhao H."/>
            <person name="Xu D."/>
            <person name="Zhang Y."/>
        </authorList>
    </citation>
    <scope>NUCLEOTIDE SEQUENCE [LARGE SCALE GENOMIC DNA]</scope>
    <source>
        <strain evidence="2">cv. Niubang</strain>
    </source>
</reference>